<comment type="caution">
    <text evidence="2">The sequence shown here is derived from an EMBL/GenBank/DDBJ whole genome shotgun (WGS) entry which is preliminary data.</text>
</comment>
<dbReference type="EMBL" id="JBHRVQ010000001">
    <property type="protein sequence ID" value="MFC3388139.1"/>
    <property type="molecule type" value="Genomic_DNA"/>
</dbReference>
<dbReference type="NCBIfam" id="TIGR01665">
    <property type="entry name" value="put_anti_recept"/>
    <property type="match status" value="1"/>
</dbReference>
<evidence type="ECO:0000313" key="3">
    <source>
        <dbReference type="Proteomes" id="UP001595637"/>
    </source>
</evidence>
<organism evidence="2 3">
    <name type="scientific">Salinicoccus sesuvii</name>
    <dbReference type="NCBI Taxonomy" id="868281"/>
    <lineage>
        <taxon>Bacteria</taxon>
        <taxon>Bacillati</taxon>
        <taxon>Bacillota</taxon>
        <taxon>Bacilli</taxon>
        <taxon>Bacillales</taxon>
        <taxon>Staphylococcaceae</taxon>
        <taxon>Salinicoccus</taxon>
    </lineage>
</organism>
<evidence type="ECO:0000259" key="1">
    <source>
        <dbReference type="Pfam" id="PF06605"/>
    </source>
</evidence>
<accession>A0ABV7N3G6</accession>
<keyword evidence="3" id="KW-1185">Reference proteome</keyword>
<dbReference type="InterPro" id="IPR010572">
    <property type="entry name" value="Tail_dom"/>
</dbReference>
<dbReference type="RefSeq" id="WP_380653155.1">
    <property type="nucleotide sequence ID" value="NZ_JBHRVQ010000001.1"/>
</dbReference>
<reference evidence="3" key="1">
    <citation type="journal article" date="2019" name="Int. J. Syst. Evol. Microbiol.">
        <title>The Global Catalogue of Microorganisms (GCM) 10K type strain sequencing project: providing services to taxonomists for standard genome sequencing and annotation.</title>
        <authorList>
            <consortium name="The Broad Institute Genomics Platform"/>
            <consortium name="The Broad Institute Genome Sequencing Center for Infectious Disease"/>
            <person name="Wu L."/>
            <person name="Ma J."/>
        </authorList>
    </citation>
    <scope>NUCLEOTIDE SEQUENCE [LARGE SCALE GENOMIC DNA]</scope>
    <source>
        <strain evidence="3">CCM 7756</strain>
    </source>
</reference>
<proteinExistence type="predicted"/>
<feature type="domain" description="Tail spike" evidence="1">
    <location>
        <begin position="105"/>
        <end position="341"/>
    </location>
</feature>
<dbReference type="Proteomes" id="UP001595637">
    <property type="component" value="Unassembled WGS sequence"/>
</dbReference>
<protein>
    <submittedName>
        <fullName evidence="2">Phage tail spike protein</fullName>
    </submittedName>
</protein>
<gene>
    <name evidence="2" type="ORF">ACFOEO_06110</name>
</gene>
<name>A0ABV7N3G6_9STAP</name>
<dbReference type="InterPro" id="IPR007119">
    <property type="entry name" value="Phage_tail_spike_N"/>
</dbReference>
<evidence type="ECO:0000313" key="2">
    <source>
        <dbReference type="EMBL" id="MFC3388139.1"/>
    </source>
</evidence>
<sequence length="349" mass="40719">MTSIYLVSQDGEEMLDELKKHIGAHISINEDNTHELTFDIEANARTEVLEQQSRLLVKFMEDWYEFIVQEVDVHYGQNNYRSVKAYPAHDDLKVIHFLPPFSLSARTLSAIMDYILYDSGWQRGRVDYTANQRSFSSESIKSAYDLLREASNLIGHEVRFRIVVNEEQNTITRYVDFVIDNAELSGKEVKFGRDLKRLTKNINYSQVFTQLYVLGPEVEGTTDRLHVTVNDPAAYEIYNRNGQHVQDVYEPQMTAELSGYALTERLRVLGLAELRKRNRHALEWQIEVRRLDNQEDMQHEIYRLHQWLIIRNEYEQSLYRTKVSGLAGRLTDPSSAIVTFSRVEKVGDM</sequence>
<dbReference type="Pfam" id="PF06605">
    <property type="entry name" value="Prophage_tail"/>
    <property type="match status" value="1"/>
</dbReference>